<dbReference type="Ensembl" id="ENSAPOT00000024366.1">
    <property type="protein sequence ID" value="ENSAPOP00000015621.1"/>
    <property type="gene ID" value="ENSAPOG00000018668.1"/>
</dbReference>
<dbReference type="GO" id="GO:0001570">
    <property type="term" value="P:vasculogenesis"/>
    <property type="evidence" value="ECO:0007669"/>
    <property type="project" value="TreeGrafter"/>
</dbReference>
<feature type="domain" description="PID" evidence="3">
    <location>
        <begin position="62"/>
        <end position="217"/>
    </location>
</feature>
<dbReference type="Gene3D" id="1.20.1160.20">
    <property type="match status" value="1"/>
</dbReference>
<feature type="compositionally biased region" description="Low complexity" evidence="2">
    <location>
        <begin position="389"/>
        <end position="400"/>
    </location>
</feature>
<dbReference type="InterPro" id="IPR026159">
    <property type="entry name" value="Malcavernin"/>
</dbReference>
<evidence type="ECO:0000256" key="2">
    <source>
        <dbReference type="SAM" id="MobiDB-lite"/>
    </source>
</evidence>
<dbReference type="PANTHER" id="PTHR21642:SF4">
    <property type="entry name" value="CEREBRAL CAVERNOUS MALFORMATIONS 2 PROTEIN"/>
    <property type="match status" value="1"/>
</dbReference>
<evidence type="ECO:0000313" key="5">
    <source>
        <dbReference type="Proteomes" id="UP000257200"/>
    </source>
</evidence>
<feature type="compositionally biased region" description="Low complexity" evidence="2">
    <location>
        <begin position="268"/>
        <end position="278"/>
    </location>
</feature>
<dbReference type="Gene3D" id="2.30.29.30">
    <property type="entry name" value="Pleckstrin-homology domain (PH domain)/Phosphotyrosine-binding domain (PTB)"/>
    <property type="match status" value="1"/>
</dbReference>
<dbReference type="CDD" id="cd13166">
    <property type="entry name" value="PTB_CCM2"/>
    <property type="match status" value="1"/>
</dbReference>
<reference evidence="4" key="1">
    <citation type="submission" date="2025-08" db="UniProtKB">
        <authorList>
            <consortium name="Ensembl"/>
        </authorList>
    </citation>
    <scope>IDENTIFICATION</scope>
</reference>
<dbReference type="PANTHER" id="PTHR21642">
    <property type="entry name" value="CEREBRAL CAVERNOUS MALFORMATIONS PROTEIN 2 HOMOLOG"/>
    <property type="match status" value="1"/>
</dbReference>
<sequence>MTNETKKTKNKTKLFLKGEKGRDKKAQEKTNERRPLHTFSLSQPDHRIDPDILLNDYIEKEVKYLGQLTSVPGYLNPSSRTEVLQLIDNARSHQLAGQLTTEQDAVVSLSAYNIKLVWRDGEDIILRVPIHDIAAVSYIRDDSLHLVVIKTAQESGGSPCPSSCPDLNKSQTLSSLSESGAVLVEVCCLLVLAVDNKAAAEELCLLLSQVFQIVYTESTIDFLDRAIFDGATTPTRHLSLYSDDSSSKVDVKEAFEAEGTFVFTTEGSSPSASSPASPQNKTASEGELSTTAAELLQDYMTTLRTKLSSQEIQQFATLLHEYRNGASIHEFCINLRQLYGDSRKFLLLGLRPFIPEKDSQHFENFLETIGVKDGRGIITDSFGRYRRTASSASDSTTNGNGAAGGGGDSGASDEGQEASEGDEWDRMITDISNDIEALGCSMDQEGTTP</sequence>
<organism evidence="4 5">
    <name type="scientific">Acanthochromis polyacanthus</name>
    <name type="common">spiny chromis</name>
    <dbReference type="NCBI Taxonomy" id="80966"/>
    <lineage>
        <taxon>Eukaryota</taxon>
        <taxon>Metazoa</taxon>
        <taxon>Chordata</taxon>
        <taxon>Craniata</taxon>
        <taxon>Vertebrata</taxon>
        <taxon>Euteleostomi</taxon>
        <taxon>Actinopterygii</taxon>
        <taxon>Neopterygii</taxon>
        <taxon>Teleostei</taxon>
        <taxon>Neoteleostei</taxon>
        <taxon>Acanthomorphata</taxon>
        <taxon>Ovalentaria</taxon>
        <taxon>Pomacentridae</taxon>
        <taxon>Acanthochromis</taxon>
    </lineage>
</organism>
<dbReference type="Pfam" id="PF16545">
    <property type="entry name" value="CCM2_C"/>
    <property type="match status" value="1"/>
</dbReference>
<evidence type="ECO:0000259" key="3">
    <source>
        <dbReference type="PROSITE" id="PS01179"/>
    </source>
</evidence>
<dbReference type="InterPro" id="IPR011993">
    <property type="entry name" value="PH-like_dom_sf"/>
</dbReference>
<dbReference type="GeneTree" id="ENSGT00390000016168"/>
<protein>
    <submittedName>
        <fullName evidence="4">CCM2 scaffold protein</fullName>
    </submittedName>
</protein>
<evidence type="ECO:0000313" key="4">
    <source>
        <dbReference type="Ensembl" id="ENSAPOP00000015621.1"/>
    </source>
</evidence>
<name>A0A3Q1FCM5_9TELE</name>
<comment type="similarity">
    <text evidence="1">Belongs to the CCM2 family.</text>
</comment>
<dbReference type="CDD" id="cd13516">
    <property type="entry name" value="HHD_CCM2"/>
    <property type="match status" value="1"/>
</dbReference>
<dbReference type="PROSITE" id="PS01179">
    <property type="entry name" value="PID"/>
    <property type="match status" value="1"/>
</dbReference>
<feature type="region of interest" description="Disordered" evidence="2">
    <location>
        <begin position="389"/>
        <end position="428"/>
    </location>
</feature>
<feature type="compositionally biased region" description="Basic and acidic residues" evidence="2">
    <location>
        <begin position="16"/>
        <end position="34"/>
    </location>
</feature>
<feature type="compositionally biased region" description="Acidic residues" evidence="2">
    <location>
        <begin position="414"/>
        <end position="423"/>
    </location>
</feature>
<feature type="region of interest" description="Disordered" evidence="2">
    <location>
        <begin position="1"/>
        <end position="34"/>
    </location>
</feature>
<dbReference type="Proteomes" id="UP000257200">
    <property type="component" value="Unplaced"/>
</dbReference>
<dbReference type="InterPro" id="IPR006020">
    <property type="entry name" value="PTB/PI_dom"/>
</dbReference>
<keyword evidence="5" id="KW-1185">Reference proteome</keyword>
<dbReference type="GO" id="GO:0007507">
    <property type="term" value="P:heart development"/>
    <property type="evidence" value="ECO:0007669"/>
    <property type="project" value="TreeGrafter"/>
</dbReference>
<accession>A0A3Q1FCM5</accession>
<dbReference type="InterPro" id="IPR032375">
    <property type="entry name" value="CCM2_C"/>
</dbReference>
<reference evidence="4" key="2">
    <citation type="submission" date="2025-09" db="UniProtKB">
        <authorList>
            <consortium name="Ensembl"/>
        </authorList>
    </citation>
    <scope>IDENTIFICATION</scope>
</reference>
<dbReference type="SMART" id="SM00462">
    <property type="entry name" value="PTB"/>
    <property type="match status" value="1"/>
</dbReference>
<dbReference type="AlphaFoldDB" id="A0A3Q1FCM5"/>
<evidence type="ECO:0000256" key="1">
    <source>
        <dbReference type="ARBA" id="ARBA00010822"/>
    </source>
</evidence>
<proteinExistence type="inferred from homology"/>
<feature type="region of interest" description="Disordered" evidence="2">
    <location>
        <begin position="265"/>
        <end position="287"/>
    </location>
</feature>